<evidence type="ECO:0000313" key="2">
    <source>
        <dbReference type="EMBL" id="THG97255.1"/>
    </source>
</evidence>
<organism evidence="2 3">
    <name type="scientific">Hermanssonia centrifuga</name>
    <dbReference type="NCBI Taxonomy" id="98765"/>
    <lineage>
        <taxon>Eukaryota</taxon>
        <taxon>Fungi</taxon>
        <taxon>Dikarya</taxon>
        <taxon>Basidiomycota</taxon>
        <taxon>Agaricomycotina</taxon>
        <taxon>Agaricomycetes</taxon>
        <taxon>Polyporales</taxon>
        <taxon>Meruliaceae</taxon>
        <taxon>Hermanssonia</taxon>
    </lineage>
</organism>
<name>A0A4S4KGB7_9APHY</name>
<feature type="compositionally biased region" description="Low complexity" evidence="1">
    <location>
        <begin position="18"/>
        <end position="47"/>
    </location>
</feature>
<keyword evidence="3" id="KW-1185">Reference proteome</keyword>
<dbReference type="EMBL" id="SGPJ01000179">
    <property type="protein sequence ID" value="THG97255.1"/>
    <property type="molecule type" value="Genomic_DNA"/>
</dbReference>
<protein>
    <submittedName>
        <fullName evidence="2">Uncharacterized protein</fullName>
    </submittedName>
</protein>
<comment type="caution">
    <text evidence="2">The sequence shown here is derived from an EMBL/GenBank/DDBJ whole genome shotgun (WGS) entry which is preliminary data.</text>
</comment>
<dbReference type="AlphaFoldDB" id="A0A4S4KGB7"/>
<accession>A0A4S4KGB7</accession>
<reference evidence="2 3" key="1">
    <citation type="submission" date="2019-02" db="EMBL/GenBank/DDBJ databases">
        <title>Genome sequencing of the rare red list fungi Phlebia centrifuga.</title>
        <authorList>
            <person name="Buettner E."/>
            <person name="Kellner H."/>
        </authorList>
    </citation>
    <scope>NUCLEOTIDE SEQUENCE [LARGE SCALE GENOMIC DNA]</scope>
    <source>
        <strain evidence="2 3">DSM 108282</strain>
    </source>
</reference>
<sequence length="318" mass="35847">MNNHENDSFGYPTGTPRAPSTPNNNTCPTTPIYPYYYATPSTPQAPTDTTSGEPDTVSSRKRKPKRTEEDKLEYMLGALNQLSWTLGDFLYMIFRVADNQGQKVTRSRRHAAMVSRFLGGTSRHTAGEILKAWLRDPCGKPNQDADEYSAMFTSTVAYYELKHARVAITAAATQLVEKELEREIRMVTRSDSGLHGSGVSPKGKPEICWNDIGPATVSNVKNIINRYQPLTWDIVNHLVTPPSRVRGGVQAVRKIRPPDLVRSLSWFHVISILTHITDIYGNYQFYQLLTHLFCSFLARGQGNLVLCMWRTASIIHVW</sequence>
<gene>
    <name evidence="2" type="ORF">EW026_g4706</name>
</gene>
<dbReference type="Proteomes" id="UP000309038">
    <property type="component" value="Unassembled WGS sequence"/>
</dbReference>
<evidence type="ECO:0000313" key="3">
    <source>
        <dbReference type="Proteomes" id="UP000309038"/>
    </source>
</evidence>
<feature type="region of interest" description="Disordered" evidence="1">
    <location>
        <begin position="1"/>
        <end position="68"/>
    </location>
</feature>
<evidence type="ECO:0000256" key="1">
    <source>
        <dbReference type="SAM" id="MobiDB-lite"/>
    </source>
</evidence>
<feature type="compositionally biased region" description="Polar residues" evidence="1">
    <location>
        <begin position="48"/>
        <end position="57"/>
    </location>
</feature>
<proteinExistence type="predicted"/>